<dbReference type="InterPro" id="IPR003786">
    <property type="entry name" value="FdhD"/>
</dbReference>
<dbReference type="AlphaFoldDB" id="A0A2W1K634"/>
<evidence type="ECO:0000256" key="3">
    <source>
        <dbReference type="HAMAP-Rule" id="MF_00187"/>
    </source>
</evidence>
<dbReference type="RefSeq" id="WP_012536288.1">
    <property type="nucleotide sequence ID" value="NZ_AP025160.1"/>
</dbReference>
<comment type="similarity">
    <text evidence="3">Belongs to the FdhD family.</text>
</comment>
<dbReference type="GO" id="GO:0097163">
    <property type="term" value="F:sulfur carrier activity"/>
    <property type="evidence" value="ECO:0007669"/>
    <property type="project" value="UniProtKB-UniRule"/>
</dbReference>
<organism evidence="4 5">
    <name type="scientific">Acidithiobacillus ferrooxidans</name>
    <name type="common">Thiobacillus ferrooxidans</name>
    <dbReference type="NCBI Taxonomy" id="920"/>
    <lineage>
        <taxon>Bacteria</taxon>
        <taxon>Pseudomonadati</taxon>
        <taxon>Pseudomonadota</taxon>
        <taxon>Acidithiobacillia</taxon>
        <taxon>Acidithiobacillales</taxon>
        <taxon>Acidithiobacillaceae</taxon>
        <taxon>Acidithiobacillus</taxon>
    </lineage>
</organism>
<dbReference type="Gene3D" id="3.40.140.10">
    <property type="entry name" value="Cytidine Deaminase, domain 2"/>
    <property type="match status" value="1"/>
</dbReference>
<comment type="subcellular location">
    <subcellularLocation>
        <location evidence="3">Cytoplasm</location>
    </subcellularLocation>
</comment>
<dbReference type="NCBIfam" id="TIGR00129">
    <property type="entry name" value="fdhD_narQ"/>
    <property type="match status" value="1"/>
</dbReference>
<dbReference type="OrthoDB" id="3197277at2"/>
<name>A0A2W1K634_ACIFR</name>
<keyword evidence="2 3" id="KW-0501">Molybdenum cofactor biosynthesis</keyword>
<comment type="function">
    <text evidence="3">Required for formate dehydrogenase (FDH) activity. Acts as a sulfur carrier protein that transfers sulfur from IscS to the molybdenum cofactor prior to its insertion into FDH.</text>
</comment>
<dbReference type="GO" id="GO:0006777">
    <property type="term" value="P:Mo-molybdopterin cofactor biosynthetic process"/>
    <property type="evidence" value="ECO:0007669"/>
    <property type="project" value="UniProtKB-UniRule"/>
</dbReference>
<evidence type="ECO:0000256" key="1">
    <source>
        <dbReference type="ARBA" id="ARBA00022490"/>
    </source>
</evidence>
<dbReference type="GO" id="GO:0005737">
    <property type="term" value="C:cytoplasm"/>
    <property type="evidence" value="ECO:0007669"/>
    <property type="project" value="UniProtKB-SubCell"/>
</dbReference>
<evidence type="ECO:0000256" key="2">
    <source>
        <dbReference type="ARBA" id="ARBA00023150"/>
    </source>
</evidence>
<accession>A0A2W1K634</accession>
<gene>
    <name evidence="3" type="primary">fdhD</name>
    <name evidence="4" type="ORF">DN052_04190</name>
</gene>
<feature type="active site" description="Cysteine persulfide intermediate" evidence="3">
    <location>
        <position position="115"/>
    </location>
</feature>
<dbReference type="PIRSF" id="PIRSF015626">
    <property type="entry name" value="FdhD"/>
    <property type="match status" value="1"/>
</dbReference>
<keyword evidence="4" id="KW-0808">Transferase</keyword>
<dbReference type="HAMAP" id="MF_00187">
    <property type="entry name" value="FdhD"/>
    <property type="match status" value="1"/>
</dbReference>
<dbReference type="GO" id="GO:0016783">
    <property type="term" value="F:sulfurtransferase activity"/>
    <property type="evidence" value="ECO:0007669"/>
    <property type="project" value="InterPro"/>
</dbReference>
<dbReference type="SUPFAM" id="SSF53927">
    <property type="entry name" value="Cytidine deaminase-like"/>
    <property type="match status" value="1"/>
</dbReference>
<keyword evidence="1 3" id="KW-0963">Cytoplasm</keyword>
<dbReference type="InterPro" id="IPR016193">
    <property type="entry name" value="Cytidine_deaminase-like"/>
</dbReference>
<dbReference type="PANTHER" id="PTHR30592:SF1">
    <property type="entry name" value="SULFUR CARRIER PROTEIN FDHD"/>
    <property type="match status" value="1"/>
</dbReference>
<reference evidence="4 5" key="1">
    <citation type="submission" date="2018-06" db="EMBL/GenBank/DDBJ databases">
        <title>Draft sequence of Acidithiobacillus ferrooxidans CCM 4253.</title>
        <authorList>
            <person name="Moya-Beltran A."/>
            <person name="Castro M."/>
            <person name="Covarrubias P.C."/>
            <person name="Issotta F."/>
            <person name="Janiczek O."/>
            <person name="Mandl M."/>
            <person name="Kucera J."/>
            <person name="Quatrini R."/>
        </authorList>
    </citation>
    <scope>NUCLEOTIDE SEQUENCE [LARGE SCALE GENOMIC DNA]</scope>
    <source>
        <strain evidence="4 5">CCM 4253</strain>
    </source>
</reference>
<dbReference type="GeneID" id="65280040"/>
<dbReference type="Pfam" id="PF02634">
    <property type="entry name" value="FdhD-NarQ"/>
    <property type="match status" value="1"/>
</dbReference>
<dbReference type="PANTHER" id="PTHR30592">
    <property type="entry name" value="FORMATE DEHYDROGENASE"/>
    <property type="match status" value="1"/>
</dbReference>
<evidence type="ECO:0000313" key="4">
    <source>
        <dbReference type="EMBL" id="PZD82239.1"/>
    </source>
</evidence>
<comment type="caution">
    <text evidence="4">The sequence shown here is derived from an EMBL/GenBank/DDBJ whole genome shotgun (WGS) entry which is preliminary data.</text>
</comment>
<dbReference type="OMA" id="QHCGAVH"/>
<proteinExistence type="inferred from homology"/>
<dbReference type="Gene3D" id="3.10.20.10">
    <property type="match status" value="1"/>
</dbReference>
<evidence type="ECO:0000313" key="5">
    <source>
        <dbReference type="Proteomes" id="UP000248886"/>
    </source>
</evidence>
<dbReference type="EMBL" id="QKQP01000001">
    <property type="protein sequence ID" value="PZD82239.1"/>
    <property type="molecule type" value="Genomic_DNA"/>
</dbReference>
<protein>
    <recommendedName>
        <fullName evidence="3">Sulfur carrier protein FdhD</fullName>
    </recommendedName>
</protein>
<comment type="caution">
    <text evidence="3">Lacks conserved residue(s) required for the propagation of feature annotation.</text>
</comment>
<dbReference type="Proteomes" id="UP000248886">
    <property type="component" value="Unassembled WGS sequence"/>
</dbReference>
<sequence length="285" mass="30758">MRTDAGGNGIVWSPARRMDGAHGSVKCEEAILEEMAVSLILNGKPYAVMMITPDHLEDFFMGFLYGEGVIRSVADIITWESVCIPEGSTLYLQVSAEAEARAARKRRLVIGGSACGLCGTPNFEHLVPFAPIPIDHDVCAEPALVHDLLHEMRAHQRLNRHTGTAHAAVLAATNGMTLVREDIGRHNAVDKTIGAALRQGWPPSGNILLGVSSRLTFEIALKALSFQVPIVAAISGVSSLAIRIAQTHNLTLVGYARDQRLTIYAHGERFRGNAATIHDLLCENG</sequence>